<name>A0A2Z7AY69_9LAMI</name>
<protein>
    <submittedName>
        <fullName evidence="1">Uncharacterized protein</fullName>
    </submittedName>
</protein>
<dbReference type="AlphaFoldDB" id="A0A2Z7AY69"/>
<organism evidence="1 2">
    <name type="scientific">Dorcoceras hygrometricum</name>
    <dbReference type="NCBI Taxonomy" id="472368"/>
    <lineage>
        <taxon>Eukaryota</taxon>
        <taxon>Viridiplantae</taxon>
        <taxon>Streptophyta</taxon>
        <taxon>Embryophyta</taxon>
        <taxon>Tracheophyta</taxon>
        <taxon>Spermatophyta</taxon>
        <taxon>Magnoliopsida</taxon>
        <taxon>eudicotyledons</taxon>
        <taxon>Gunneridae</taxon>
        <taxon>Pentapetalae</taxon>
        <taxon>asterids</taxon>
        <taxon>lamiids</taxon>
        <taxon>Lamiales</taxon>
        <taxon>Gesneriaceae</taxon>
        <taxon>Didymocarpoideae</taxon>
        <taxon>Trichosporeae</taxon>
        <taxon>Loxocarpinae</taxon>
        <taxon>Dorcoceras</taxon>
    </lineage>
</organism>
<evidence type="ECO:0000313" key="2">
    <source>
        <dbReference type="Proteomes" id="UP000250235"/>
    </source>
</evidence>
<dbReference type="EMBL" id="KV012857">
    <property type="protein sequence ID" value="KZV24182.1"/>
    <property type="molecule type" value="Genomic_DNA"/>
</dbReference>
<gene>
    <name evidence="1" type="ORF">F511_03499</name>
</gene>
<sequence>MLGPKKDLNSAAIGKLKNFALLKEVQYLGFLNINRAPETDLLSADIADVIVDDHNFFQSSMLTSSLLIIASSIRNALTSSSLIPAFLNNSYLLDPSSPASLVHLADHNFFQSSMLTSSLLITASSIRNALRSSSLIPDFLNNSYLLDPSSPASLVHRTLQTSSVHYLYFASDQISSSFNLPDFTYLYI</sequence>
<evidence type="ECO:0000313" key="1">
    <source>
        <dbReference type="EMBL" id="KZV24182.1"/>
    </source>
</evidence>
<proteinExistence type="predicted"/>
<dbReference type="Proteomes" id="UP000250235">
    <property type="component" value="Unassembled WGS sequence"/>
</dbReference>
<reference evidence="1 2" key="1">
    <citation type="journal article" date="2015" name="Proc. Natl. Acad. Sci. U.S.A.">
        <title>The resurrection genome of Boea hygrometrica: A blueprint for survival of dehydration.</title>
        <authorList>
            <person name="Xiao L."/>
            <person name="Yang G."/>
            <person name="Zhang L."/>
            <person name="Yang X."/>
            <person name="Zhao S."/>
            <person name="Ji Z."/>
            <person name="Zhou Q."/>
            <person name="Hu M."/>
            <person name="Wang Y."/>
            <person name="Chen M."/>
            <person name="Xu Y."/>
            <person name="Jin H."/>
            <person name="Xiao X."/>
            <person name="Hu G."/>
            <person name="Bao F."/>
            <person name="Hu Y."/>
            <person name="Wan P."/>
            <person name="Li L."/>
            <person name="Deng X."/>
            <person name="Kuang T."/>
            <person name="Xiang C."/>
            <person name="Zhu J.K."/>
            <person name="Oliver M.J."/>
            <person name="He Y."/>
        </authorList>
    </citation>
    <scope>NUCLEOTIDE SEQUENCE [LARGE SCALE GENOMIC DNA]</scope>
    <source>
        <strain evidence="2">cv. XS01</strain>
    </source>
</reference>
<accession>A0A2Z7AY69</accession>
<keyword evidence="2" id="KW-1185">Reference proteome</keyword>